<proteinExistence type="predicted"/>
<reference evidence="3" key="2">
    <citation type="journal article" date="2008" name="Nucleic Acids Res.">
        <title>The rice annotation project database (RAP-DB): 2008 update.</title>
        <authorList>
            <consortium name="The rice annotation project (RAP)"/>
        </authorList>
    </citation>
    <scope>GENOME REANNOTATION</scope>
    <source>
        <strain evidence="3">cv. Nipponbare</strain>
    </source>
</reference>
<sequence>EHGEGISSDLTHAGEPPSAPRRCWMGRKNSVTSSAPTPSPNADEVQQEMAVGRSASARIRDRASRSLLGQEPYMTM</sequence>
<protein>
    <submittedName>
        <fullName evidence="2">Os07g0277600 protein</fullName>
    </submittedName>
</protein>
<evidence type="ECO:0000313" key="3">
    <source>
        <dbReference type="Proteomes" id="UP000000763"/>
    </source>
</evidence>
<evidence type="ECO:0000256" key="1">
    <source>
        <dbReference type="SAM" id="MobiDB-lite"/>
    </source>
</evidence>
<dbReference type="AlphaFoldDB" id="C7J526"/>
<organism evidence="2 3">
    <name type="scientific">Oryza sativa subsp. japonica</name>
    <name type="common">Rice</name>
    <dbReference type="NCBI Taxonomy" id="39947"/>
    <lineage>
        <taxon>Eukaryota</taxon>
        <taxon>Viridiplantae</taxon>
        <taxon>Streptophyta</taxon>
        <taxon>Embryophyta</taxon>
        <taxon>Tracheophyta</taxon>
        <taxon>Spermatophyta</taxon>
        <taxon>Magnoliopsida</taxon>
        <taxon>Liliopsida</taxon>
        <taxon>Poales</taxon>
        <taxon>Poaceae</taxon>
        <taxon>BOP clade</taxon>
        <taxon>Oryzoideae</taxon>
        <taxon>Oryzeae</taxon>
        <taxon>Oryzinae</taxon>
        <taxon>Oryza</taxon>
        <taxon>Oryza sativa</taxon>
    </lineage>
</organism>
<gene>
    <name evidence="2" type="ordered locus">Os07g0277600</name>
</gene>
<name>C7J526_ORYSJ</name>
<dbReference type="EMBL" id="AP008213">
    <property type="protein sequence ID" value="BAH93865.1"/>
    <property type="molecule type" value="Genomic_DNA"/>
</dbReference>
<dbReference type="Proteomes" id="UP000000763">
    <property type="component" value="Chromosome 7"/>
</dbReference>
<feature type="region of interest" description="Disordered" evidence="1">
    <location>
        <begin position="1"/>
        <end position="76"/>
    </location>
</feature>
<feature type="non-terminal residue" evidence="2">
    <location>
        <position position="1"/>
    </location>
</feature>
<dbReference type="KEGG" id="dosa:Os07g0277600"/>
<evidence type="ECO:0000313" key="2">
    <source>
        <dbReference type="EMBL" id="BAH93865.1"/>
    </source>
</evidence>
<accession>C7J526</accession>
<reference evidence="2 3" key="1">
    <citation type="journal article" date="2005" name="Nature">
        <title>The map-based sequence of the rice genome.</title>
        <authorList>
            <consortium name="International rice genome sequencing project (IRGSP)"/>
            <person name="Matsumoto T."/>
            <person name="Wu J."/>
            <person name="Kanamori H."/>
            <person name="Katayose Y."/>
            <person name="Fujisawa M."/>
            <person name="Namiki N."/>
            <person name="Mizuno H."/>
            <person name="Yamamoto K."/>
            <person name="Antonio B.A."/>
            <person name="Baba T."/>
            <person name="Sakata K."/>
            <person name="Nagamura Y."/>
            <person name="Aoki H."/>
            <person name="Arikawa K."/>
            <person name="Arita K."/>
            <person name="Bito T."/>
            <person name="Chiden Y."/>
            <person name="Fujitsuka N."/>
            <person name="Fukunaka R."/>
            <person name="Hamada M."/>
            <person name="Harada C."/>
            <person name="Hayashi A."/>
            <person name="Hijishita S."/>
            <person name="Honda M."/>
            <person name="Hosokawa S."/>
            <person name="Ichikawa Y."/>
            <person name="Idonuma A."/>
            <person name="Iijima M."/>
            <person name="Ikeda M."/>
            <person name="Ikeno M."/>
            <person name="Ito K."/>
            <person name="Ito S."/>
            <person name="Ito T."/>
            <person name="Ito Y."/>
            <person name="Ito Y."/>
            <person name="Iwabuchi A."/>
            <person name="Kamiya K."/>
            <person name="Karasawa W."/>
            <person name="Kurita K."/>
            <person name="Katagiri S."/>
            <person name="Kikuta A."/>
            <person name="Kobayashi H."/>
            <person name="Kobayashi N."/>
            <person name="Machita K."/>
            <person name="Maehara T."/>
            <person name="Masukawa M."/>
            <person name="Mizubayashi T."/>
            <person name="Mukai Y."/>
            <person name="Nagasaki H."/>
            <person name="Nagata Y."/>
            <person name="Naito S."/>
            <person name="Nakashima M."/>
            <person name="Nakama Y."/>
            <person name="Nakamichi Y."/>
            <person name="Nakamura M."/>
            <person name="Meguro A."/>
            <person name="Negishi M."/>
            <person name="Ohta I."/>
            <person name="Ohta T."/>
            <person name="Okamoto M."/>
            <person name="Ono N."/>
            <person name="Saji S."/>
            <person name="Sakaguchi M."/>
            <person name="Sakai K."/>
            <person name="Shibata M."/>
            <person name="Shimokawa T."/>
            <person name="Song J."/>
            <person name="Takazaki Y."/>
            <person name="Terasawa K."/>
            <person name="Tsugane M."/>
            <person name="Tsuji K."/>
            <person name="Ueda S."/>
            <person name="Waki K."/>
            <person name="Yamagata H."/>
            <person name="Yamamoto M."/>
            <person name="Yamamoto S."/>
            <person name="Yamane H."/>
            <person name="Yoshiki S."/>
            <person name="Yoshihara R."/>
            <person name="Yukawa K."/>
            <person name="Zhong H."/>
            <person name="Yano M."/>
            <person name="Yuan Q."/>
            <person name="Ouyang S."/>
            <person name="Liu J."/>
            <person name="Jones K.M."/>
            <person name="Gansberger K."/>
            <person name="Moffat K."/>
            <person name="Hill J."/>
            <person name="Bera J."/>
            <person name="Fadrosh D."/>
            <person name="Jin S."/>
            <person name="Johri S."/>
            <person name="Kim M."/>
            <person name="Overton L."/>
            <person name="Reardon M."/>
            <person name="Tsitrin T."/>
            <person name="Vuong H."/>
            <person name="Weaver B."/>
            <person name="Ciecko A."/>
            <person name="Tallon L."/>
            <person name="Jackson J."/>
            <person name="Pai G."/>
            <person name="Aken S.V."/>
            <person name="Utterback T."/>
            <person name="Reidmuller S."/>
            <person name="Feldblyum T."/>
            <person name="Hsiao J."/>
            <person name="Zismann V."/>
            <person name="Iobst S."/>
            <person name="de Vazeille A.R."/>
            <person name="Buell C.R."/>
            <person name="Ying K."/>
            <person name="Li Y."/>
            <person name="Lu T."/>
            <person name="Huang Y."/>
            <person name="Zhao Q."/>
            <person name="Feng Q."/>
            <person name="Zhang L."/>
            <person name="Zhu J."/>
            <person name="Weng Q."/>
            <person name="Mu J."/>
            <person name="Lu Y."/>
            <person name="Fan D."/>
            <person name="Liu Y."/>
            <person name="Guan J."/>
            <person name="Zhang Y."/>
            <person name="Yu S."/>
            <person name="Liu X."/>
            <person name="Zhang Y."/>
            <person name="Hong G."/>
            <person name="Han B."/>
            <person name="Choisne N."/>
            <person name="Demange N."/>
            <person name="Orjeda G."/>
            <person name="Samain S."/>
            <person name="Cattolico L."/>
            <person name="Pelletier E."/>
            <person name="Couloux A."/>
            <person name="Segurens B."/>
            <person name="Wincker P."/>
            <person name="D'Hont A."/>
            <person name="Scarpelli C."/>
            <person name="Weissenbach J."/>
            <person name="Salanoubat M."/>
            <person name="Quetier F."/>
            <person name="Yu Y."/>
            <person name="Kim H.R."/>
            <person name="Rambo T."/>
            <person name="Currie J."/>
            <person name="Collura K."/>
            <person name="Luo M."/>
            <person name="Yang T."/>
            <person name="Ammiraju J.S.S."/>
            <person name="Engler F."/>
            <person name="Soderlund C."/>
            <person name="Wing R.A."/>
            <person name="Palmer L.E."/>
            <person name="de la Bastide M."/>
            <person name="Spiegel L."/>
            <person name="Nascimento L."/>
            <person name="Zutavern T."/>
            <person name="O'Shaughnessy A."/>
            <person name="Dike S."/>
            <person name="Dedhia N."/>
            <person name="Preston R."/>
            <person name="Balija V."/>
            <person name="McCombie W.R."/>
            <person name="Chow T."/>
            <person name="Chen H."/>
            <person name="Chung M."/>
            <person name="Chen C."/>
            <person name="Shaw J."/>
            <person name="Wu H."/>
            <person name="Hsiao K."/>
            <person name="Chao Y."/>
            <person name="Chu M."/>
            <person name="Cheng C."/>
            <person name="Hour A."/>
            <person name="Lee P."/>
            <person name="Lin S."/>
            <person name="Lin Y."/>
            <person name="Liou J."/>
            <person name="Liu S."/>
            <person name="Hsing Y."/>
            <person name="Raghuvanshi S."/>
            <person name="Mohanty A."/>
            <person name="Bharti A.K."/>
            <person name="Gaur A."/>
            <person name="Gupta V."/>
            <person name="Kumar D."/>
            <person name="Ravi V."/>
            <person name="Vij S."/>
            <person name="Kapur A."/>
            <person name="Khurana P."/>
            <person name="Khurana P."/>
            <person name="Khurana J.P."/>
            <person name="Tyagi A.K."/>
            <person name="Gaikwad K."/>
            <person name="Singh A."/>
            <person name="Dalal V."/>
            <person name="Srivastava S."/>
            <person name="Dixit A."/>
            <person name="Pal A.K."/>
            <person name="Ghazi I.A."/>
            <person name="Yadav M."/>
            <person name="Pandit A."/>
            <person name="Bhargava A."/>
            <person name="Sureshbabu K."/>
            <person name="Batra K."/>
            <person name="Sharma T.R."/>
            <person name="Mohapatra T."/>
            <person name="Singh N.K."/>
            <person name="Messing J."/>
            <person name="Nelson A.B."/>
            <person name="Fuks G."/>
            <person name="Kavchok S."/>
            <person name="Keizer G."/>
            <person name="Linton E."/>
            <person name="Llaca V."/>
            <person name="Song R."/>
            <person name="Tanyolac B."/>
            <person name="Young S."/>
            <person name="Ho-Il K."/>
            <person name="Hahn J.H."/>
            <person name="Sangsakoo G."/>
            <person name="Vanavichit A."/>
            <person name="de Mattos Luiz.A.T."/>
            <person name="Zimmer P.D."/>
            <person name="Malone G."/>
            <person name="Dellagostin O."/>
            <person name="de Oliveira A.C."/>
            <person name="Bevan M."/>
            <person name="Bancroft I."/>
            <person name="Minx P."/>
            <person name="Cordum H."/>
            <person name="Wilson R."/>
            <person name="Cheng Z."/>
            <person name="Jin W."/>
            <person name="Jiang J."/>
            <person name="Leong S.A."/>
            <person name="Iwama H."/>
            <person name="Gojobori T."/>
            <person name="Itoh T."/>
            <person name="Niimura Y."/>
            <person name="Fujii Y."/>
            <person name="Habara T."/>
            <person name="Sakai H."/>
            <person name="Sato Y."/>
            <person name="Wilson G."/>
            <person name="Kumar K."/>
            <person name="McCouch S."/>
            <person name="Juretic N."/>
            <person name="Hoen D."/>
            <person name="Wright S."/>
            <person name="Bruskiewich R."/>
            <person name="Bureau T."/>
            <person name="Miyao A."/>
            <person name="Hirochika H."/>
            <person name="Nishikawa T."/>
            <person name="Kadowaki K."/>
            <person name="Sugiura M."/>
            <person name="Burr B."/>
            <person name="Sasaki T."/>
        </authorList>
    </citation>
    <scope>NUCLEOTIDE SEQUENCE [LARGE SCALE GENOMIC DNA]</scope>
    <source>
        <strain evidence="3">cv. Nipponbare</strain>
    </source>
</reference>